<keyword evidence="2" id="KW-1185">Reference proteome</keyword>
<dbReference type="AlphaFoldDB" id="A0A512RK28"/>
<organism evidence="1 2">
    <name type="scientific">Chitinophaga cymbidii</name>
    <dbReference type="NCBI Taxonomy" id="1096750"/>
    <lineage>
        <taxon>Bacteria</taxon>
        <taxon>Pseudomonadati</taxon>
        <taxon>Bacteroidota</taxon>
        <taxon>Chitinophagia</taxon>
        <taxon>Chitinophagales</taxon>
        <taxon>Chitinophagaceae</taxon>
        <taxon>Chitinophaga</taxon>
    </lineage>
</organism>
<reference evidence="1 2" key="1">
    <citation type="submission" date="2019-07" db="EMBL/GenBank/DDBJ databases">
        <title>Whole genome shotgun sequence of Chitinophaga cymbidii NBRC 109752.</title>
        <authorList>
            <person name="Hosoyama A."/>
            <person name="Uohara A."/>
            <person name="Ohji S."/>
            <person name="Ichikawa N."/>
        </authorList>
    </citation>
    <scope>NUCLEOTIDE SEQUENCE [LARGE SCALE GENOMIC DNA]</scope>
    <source>
        <strain evidence="1 2">NBRC 109752</strain>
    </source>
</reference>
<evidence type="ECO:0000313" key="1">
    <source>
        <dbReference type="EMBL" id="GEP96032.1"/>
    </source>
</evidence>
<dbReference type="Proteomes" id="UP000321436">
    <property type="component" value="Unassembled WGS sequence"/>
</dbReference>
<comment type="caution">
    <text evidence="1">The sequence shown here is derived from an EMBL/GenBank/DDBJ whole genome shotgun (WGS) entry which is preliminary data.</text>
</comment>
<protein>
    <submittedName>
        <fullName evidence="1">Uncharacterized protein</fullName>
    </submittedName>
</protein>
<evidence type="ECO:0000313" key="2">
    <source>
        <dbReference type="Proteomes" id="UP000321436"/>
    </source>
</evidence>
<dbReference type="OrthoDB" id="8263000at2"/>
<sequence>MAEATPIIVTPPAMKSQDFAFLREEGMQFLRAVAAESWTDHNLHDPGITLLEAFCYAITEMGLRSGMDMRDLVASDISGHRQQFYSAAEILPVSPIALRDFRKVLIDHPLVQNAWLFPLSTDPRGRYSVLLEFEEAALNSSTYSIVVHPAALAADYNVDIAFPYWDDADARPFSEDVTFTNVTFDMSSGNEWNLIEGSGAYFARINVDYQPPVGPAATALLWVVAQVTTPMENPLTELPLILPEISDVLTSLIDNGPTDLALMNRFNDRVRDANNAMRSVRRYLKDYRNLCEDFFDYKAVHLQEIAVSAIIDVNPGVLLEDLLADIFFSIDRFVAPVNHFSSLGDLLANHSPDKVFEGPSMDAGFLQDGSLSATSLPDVLYTSDMLRLILQQRDQRGTDIIQREDVSARNIAAVRNLSLANYLDNRPVTSNARDCLHLVESQRHIPRLSLTKSRITFFRNGVEAGYDLQRVIELVEEKKAAELLQEATSFEDIPLPVGGQYATGDYYPIQNDLPLVYGVGEAGLPETVTDERKALALQLKGYMFFFEQLTAGLAGQLSNINAYFSSDPDLEQTLFLPPLYQLPDVAKLLRSFDPLTTTWDDFRQDANNGYVSALAQSGESREQFLARRNRVLNHLLAVFGEDMYDTAALAYHKASVVPDSAALPLNTLLARQAAQRNTASRQLIRAKSAFLHDLPVLNRDRAQAYGNPLWRTDRLLQIQSTAAGFIWTITDAEGIILLRSAAPSPSAVVCRRQAVEACSLATVAGNYDTRPDGADLRLTIKRTPADTAFIAESEELFASPALAATGITDMVEDIIQLWTSFALTPLEERLYHMLGIAVKERRMVVHNTTDYFEVFDQPPNPPIRKRFRLWEEPSFNGDELLTGQVDYTAATDPLAIAAAQAGIQMAISRGADVTNYEVQHPAPNIFQVMLLAADGTVLARAPLDYATRELAGEAMLRIWTHIFRLFSMQGFYLVEHLPLHPAVLNMTETPDAWSFQISFVFPSGYARNFAVAGSPRQPAQPEGWRDPEFRKLAEQQVRKACPAHIMPRILWVDSSLPGTPVTNADASFNNFETQYRAWLAEYLVDEPVEANIAPRRDQLALVLNNIYTALES</sequence>
<accession>A0A512RK28</accession>
<dbReference type="RefSeq" id="WP_146861342.1">
    <property type="nucleotide sequence ID" value="NZ_BKAU01000002.1"/>
</dbReference>
<proteinExistence type="predicted"/>
<dbReference type="EMBL" id="BKAU01000002">
    <property type="protein sequence ID" value="GEP96032.1"/>
    <property type="molecule type" value="Genomic_DNA"/>
</dbReference>
<name>A0A512RK28_9BACT</name>
<gene>
    <name evidence="1" type="ORF">CCY01nite_22920</name>
</gene>